<dbReference type="PANTHER" id="PTHR43861">
    <property type="entry name" value="TRANS-ACONITATE 2-METHYLTRANSFERASE-RELATED"/>
    <property type="match status" value="1"/>
</dbReference>
<feature type="domain" description="Methyltransferase type 11" evidence="1">
    <location>
        <begin position="64"/>
        <end position="160"/>
    </location>
</feature>
<dbReference type="EMBL" id="VXPY01000013">
    <property type="protein sequence ID" value="MYD89219.1"/>
    <property type="molecule type" value="Genomic_DNA"/>
</dbReference>
<dbReference type="AlphaFoldDB" id="A0A6B1DNC6"/>
<dbReference type="GO" id="GO:0008757">
    <property type="term" value="F:S-adenosylmethionine-dependent methyltransferase activity"/>
    <property type="evidence" value="ECO:0007669"/>
    <property type="project" value="InterPro"/>
</dbReference>
<dbReference type="InterPro" id="IPR029063">
    <property type="entry name" value="SAM-dependent_MTases_sf"/>
</dbReference>
<sequence>MSTAANSIRDGQWPEYNRDALAVWQRIAECWDTYMGDRGNDFHNVLVRPVAMELLEPVRGRKILELGCGAGLYTRDLRRAGADVVATDGAESFVNIASRRNPGCDVLRLDVTSEEDWAELHRRHTWFDAVVCNMLFMDVAVVDLMCRQVASMLRSGGVWVISQQHPCFITPDAELVAAQGITGQRNSVMVHRYLNVEPYRAHGIPTQPETHYYFHRSLQAIVGHLTAAGLVINGLVEPSFPPTEESFRPLSYGSMPDIPPVLFLRALKP</sequence>
<evidence type="ECO:0000259" key="1">
    <source>
        <dbReference type="Pfam" id="PF08241"/>
    </source>
</evidence>
<keyword evidence="2" id="KW-0489">Methyltransferase</keyword>
<protein>
    <submittedName>
        <fullName evidence="2">Class I SAM-dependent methyltransferase</fullName>
    </submittedName>
</protein>
<accession>A0A6B1DNC6</accession>
<comment type="caution">
    <text evidence="2">The sequence shown here is derived from an EMBL/GenBank/DDBJ whole genome shotgun (WGS) entry which is preliminary data.</text>
</comment>
<dbReference type="Pfam" id="PF08241">
    <property type="entry name" value="Methyltransf_11"/>
    <property type="match status" value="1"/>
</dbReference>
<dbReference type="Gene3D" id="3.40.50.150">
    <property type="entry name" value="Vaccinia Virus protein VP39"/>
    <property type="match status" value="1"/>
</dbReference>
<dbReference type="CDD" id="cd02440">
    <property type="entry name" value="AdoMet_MTases"/>
    <property type="match status" value="1"/>
</dbReference>
<proteinExistence type="predicted"/>
<gene>
    <name evidence="2" type="ORF">F4Y08_02605</name>
</gene>
<dbReference type="InterPro" id="IPR013216">
    <property type="entry name" value="Methyltransf_11"/>
</dbReference>
<evidence type="ECO:0000313" key="2">
    <source>
        <dbReference type="EMBL" id="MYD89219.1"/>
    </source>
</evidence>
<dbReference type="SUPFAM" id="SSF53335">
    <property type="entry name" value="S-adenosyl-L-methionine-dependent methyltransferases"/>
    <property type="match status" value="1"/>
</dbReference>
<name>A0A6B1DNC6_9CHLR</name>
<organism evidence="2">
    <name type="scientific">Caldilineaceae bacterium SB0662_bin_9</name>
    <dbReference type="NCBI Taxonomy" id="2605258"/>
    <lineage>
        <taxon>Bacteria</taxon>
        <taxon>Bacillati</taxon>
        <taxon>Chloroflexota</taxon>
        <taxon>Caldilineae</taxon>
        <taxon>Caldilineales</taxon>
        <taxon>Caldilineaceae</taxon>
    </lineage>
</organism>
<dbReference type="GO" id="GO:0032259">
    <property type="term" value="P:methylation"/>
    <property type="evidence" value="ECO:0007669"/>
    <property type="project" value="UniProtKB-KW"/>
</dbReference>
<reference evidence="2" key="1">
    <citation type="submission" date="2019-09" db="EMBL/GenBank/DDBJ databases">
        <title>Characterisation of the sponge microbiome using genome-centric metagenomics.</title>
        <authorList>
            <person name="Engelberts J.P."/>
            <person name="Robbins S.J."/>
            <person name="De Goeij J.M."/>
            <person name="Aranda M."/>
            <person name="Bell S.C."/>
            <person name="Webster N.S."/>
        </authorList>
    </citation>
    <scope>NUCLEOTIDE SEQUENCE</scope>
    <source>
        <strain evidence="2">SB0662_bin_9</strain>
    </source>
</reference>
<keyword evidence="2" id="KW-0808">Transferase</keyword>